<sequence length="329" mass="37669">MGMYLRNLVSSAKGVRQWDPLSPYIFIIMQDLLSRILNEEVDKGNIKGFKYRGLKINHLAFADDLLIIVKGNVGNCKKVQNVLSLYCKLIGQKINIKKSELFFPKDCSSSIIDDICNEFGIQEGHYPMKYLGAFIGPQKPDKNHQEIILSKALSEVEGWARKNVSQAGRMVLLNSVMNSIPIHTMATSWVSSSTVQKYQSIAKKYLWSHRNSNKGGLHASIWTYKGTFKRGIHYDSITQIHLSKKKGKDRWVWAMDNTGGLSCKSAYNSVKSKQDMNVEVKHDWKRVWNLKVIPKVKIFIWKLLWGRLPTTFHLAKHCNEILGEARERA</sequence>
<organism evidence="2 3">
    <name type="scientific">Canna indica</name>
    <name type="common">Indian-shot</name>
    <dbReference type="NCBI Taxonomy" id="4628"/>
    <lineage>
        <taxon>Eukaryota</taxon>
        <taxon>Viridiplantae</taxon>
        <taxon>Streptophyta</taxon>
        <taxon>Embryophyta</taxon>
        <taxon>Tracheophyta</taxon>
        <taxon>Spermatophyta</taxon>
        <taxon>Magnoliopsida</taxon>
        <taxon>Liliopsida</taxon>
        <taxon>Zingiberales</taxon>
        <taxon>Cannaceae</taxon>
        <taxon>Canna</taxon>
    </lineage>
</organism>
<dbReference type="Pfam" id="PF00078">
    <property type="entry name" value="RVT_1"/>
    <property type="match status" value="1"/>
</dbReference>
<reference evidence="2 3" key="1">
    <citation type="submission" date="2023-10" db="EMBL/GenBank/DDBJ databases">
        <title>Chromosome-scale genome assembly provides insights into flower coloration mechanisms of Canna indica.</title>
        <authorList>
            <person name="Li C."/>
        </authorList>
    </citation>
    <scope>NUCLEOTIDE SEQUENCE [LARGE SCALE GENOMIC DNA]</scope>
    <source>
        <tissue evidence="2">Flower</tissue>
    </source>
</reference>
<dbReference type="PANTHER" id="PTHR33116:SF86">
    <property type="entry name" value="REVERSE TRANSCRIPTASE DOMAIN-CONTAINING PROTEIN"/>
    <property type="match status" value="1"/>
</dbReference>
<dbReference type="AlphaFoldDB" id="A0AAQ3KTL5"/>
<accession>A0AAQ3KTL5</accession>
<keyword evidence="2" id="KW-0808">Transferase</keyword>
<dbReference type="Proteomes" id="UP001327560">
    <property type="component" value="Chromosome 7"/>
</dbReference>
<dbReference type="InterPro" id="IPR000477">
    <property type="entry name" value="RT_dom"/>
</dbReference>
<evidence type="ECO:0000313" key="2">
    <source>
        <dbReference type="EMBL" id="WOL13237.1"/>
    </source>
</evidence>
<evidence type="ECO:0000259" key="1">
    <source>
        <dbReference type="PROSITE" id="PS50878"/>
    </source>
</evidence>
<keyword evidence="2" id="KW-0548">Nucleotidyltransferase</keyword>
<name>A0AAQ3KTL5_9LILI</name>
<evidence type="ECO:0000313" key="3">
    <source>
        <dbReference type="Proteomes" id="UP001327560"/>
    </source>
</evidence>
<protein>
    <submittedName>
        <fullName evidence="2">Reverse transcriptase</fullName>
    </submittedName>
</protein>
<gene>
    <name evidence="2" type="ORF">Cni_G22006</name>
</gene>
<dbReference type="EMBL" id="CP136896">
    <property type="protein sequence ID" value="WOL13237.1"/>
    <property type="molecule type" value="Genomic_DNA"/>
</dbReference>
<proteinExistence type="predicted"/>
<dbReference type="GO" id="GO:0003964">
    <property type="term" value="F:RNA-directed DNA polymerase activity"/>
    <property type="evidence" value="ECO:0007669"/>
    <property type="project" value="UniProtKB-KW"/>
</dbReference>
<dbReference type="PANTHER" id="PTHR33116">
    <property type="entry name" value="REVERSE TRANSCRIPTASE ZINC-BINDING DOMAIN-CONTAINING PROTEIN-RELATED-RELATED"/>
    <property type="match status" value="1"/>
</dbReference>
<dbReference type="InterPro" id="IPR026960">
    <property type="entry name" value="RVT-Znf"/>
</dbReference>
<keyword evidence="2" id="KW-0695">RNA-directed DNA polymerase</keyword>
<dbReference type="PROSITE" id="PS50878">
    <property type="entry name" value="RT_POL"/>
    <property type="match status" value="1"/>
</dbReference>
<keyword evidence="3" id="KW-1185">Reference proteome</keyword>
<dbReference type="Pfam" id="PF13966">
    <property type="entry name" value="zf-RVT"/>
    <property type="match status" value="1"/>
</dbReference>
<feature type="domain" description="Reverse transcriptase" evidence="1">
    <location>
        <begin position="1"/>
        <end position="135"/>
    </location>
</feature>